<evidence type="ECO:0000313" key="1">
    <source>
        <dbReference type="EMBL" id="MPM92220.1"/>
    </source>
</evidence>
<sequence length="127" mass="14211">MIVEQPLQHLRHGERIGQPDQRFNLAKLAHLHSAAELAIAVCAMDRRRYLLHKYVACVRADDGHSGVNACRVVVQRAVPDRNAVHVGDAVARPGRVVAGNAHPVANPFSLLHFVPTFAFRRFLNQRR</sequence>
<accession>A0A645DRW7</accession>
<protein>
    <submittedName>
        <fullName evidence="1">Uncharacterized protein</fullName>
    </submittedName>
</protein>
<dbReference type="EMBL" id="VSSQ01039190">
    <property type="protein sequence ID" value="MPM92220.1"/>
    <property type="molecule type" value="Genomic_DNA"/>
</dbReference>
<dbReference type="AlphaFoldDB" id="A0A645DRW7"/>
<organism evidence="1">
    <name type="scientific">bioreactor metagenome</name>
    <dbReference type="NCBI Taxonomy" id="1076179"/>
    <lineage>
        <taxon>unclassified sequences</taxon>
        <taxon>metagenomes</taxon>
        <taxon>ecological metagenomes</taxon>
    </lineage>
</organism>
<proteinExistence type="predicted"/>
<comment type="caution">
    <text evidence="1">The sequence shown here is derived from an EMBL/GenBank/DDBJ whole genome shotgun (WGS) entry which is preliminary data.</text>
</comment>
<name>A0A645DRW7_9ZZZZ</name>
<reference evidence="1" key="1">
    <citation type="submission" date="2019-08" db="EMBL/GenBank/DDBJ databases">
        <authorList>
            <person name="Kucharzyk K."/>
            <person name="Murdoch R.W."/>
            <person name="Higgins S."/>
            <person name="Loffler F."/>
        </authorList>
    </citation>
    <scope>NUCLEOTIDE SEQUENCE</scope>
</reference>
<gene>
    <name evidence="1" type="ORF">SDC9_139355</name>
</gene>